<dbReference type="InterPro" id="IPR036047">
    <property type="entry name" value="F-box-like_dom_sf"/>
</dbReference>
<gene>
    <name evidence="2" type="ORF">URODEC1_LOCUS57247</name>
</gene>
<reference evidence="2" key="1">
    <citation type="submission" date="2024-10" db="EMBL/GenBank/DDBJ databases">
        <authorList>
            <person name="Ryan C."/>
        </authorList>
    </citation>
    <scope>NUCLEOTIDE SEQUENCE [LARGE SCALE GENOMIC DNA]</scope>
</reference>
<dbReference type="InterPro" id="IPR055312">
    <property type="entry name" value="FBL15-like"/>
</dbReference>
<proteinExistence type="predicted"/>
<dbReference type="AlphaFoldDB" id="A0ABC9AT93"/>
<dbReference type="SUPFAM" id="SSF81383">
    <property type="entry name" value="F-box domain"/>
    <property type="match status" value="1"/>
</dbReference>
<dbReference type="EMBL" id="OZ075132">
    <property type="protein sequence ID" value="CAL4983860.1"/>
    <property type="molecule type" value="Genomic_DNA"/>
</dbReference>
<organism evidence="2 3">
    <name type="scientific">Urochloa decumbens</name>
    <dbReference type="NCBI Taxonomy" id="240449"/>
    <lineage>
        <taxon>Eukaryota</taxon>
        <taxon>Viridiplantae</taxon>
        <taxon>Streptophyta</taxon>
        <taxon>Embryophyta</taxon>
        <taxon>Tracheophyta</taxon>
        <taxon>Spermatophyta</taxon>
        <taxon>Magnoliopsida</taxon>
        <taxon>Liliopsida</taxon>
        <taxon>Poales</taxon>
        <taxon>Poaceae</taxon>
        <taxon>PACMAD clade</taxon>
        <taxon>Panicoideae</taxon>
        <taxon>Panicodae</taxon>
        <taxon>Paniceae</taxon>
        <taxon>Melinidinae</taxon>
        <taxon>Urochloa</taxon>
    </lineage>
</organism>
<evidence type="ECO:0000313" key="3">
    <source>
        <dbReference type="Proteomes" id="UP001497457"/>
    </source>
</evidence>
<evidence type="ECO:0000313" key="2">
    <source>
        <dbReference type="EMBL" id="CAL4983860.1"/>
    </source>
</evidence>
<keyword evidence="3" id="KW-1185">Reference proteome</keyword>
<dbReference type="SUPFAM" id="SSF52047">
    <property type="entry name" value="RNI-like"/>
    <property type="match status" value="1"/>
</dbReference>
<accession>A0ABC9AT93</accession>
<dbReference type="PANTHER" id="PTHR34709">
    <property type="entry name" value="OS10G0396666 PROTEIN"/>
    <property type="match status" value="1"/>
</dbReference>
<sequence length="483" mass="53249">MDDDGEDRISGLPDELLHAILARLGSPGSAVRTGVLSRRWRHLWAPQPELVLGFVLDTPRPPLPAFLEAVDAALAACAAPTLGRLCILPPGGGGGVPAGRLAPWLRFASERVVGSILLLVRPPPETCGEEEAVLDLPACEGVTTFDLSFEGDWRLRPASAGIFRALTVLRILSCRIEASELAALVSTHCPCLTDLMLTSIVLVSDSDLPIRSDSLRSLWFAVRKTRRLEIVALRLEKLCVSAPIHEARISAPNLAELEWSHPVYNPNCHHFDDVGCRLRKLELGLNASLMQQFDEVDELKLAMFIPEGIAAYQNFLDETNNLPKCKILTVSSGWDYHGLVPGMLHLLRSCSSMRKVFLLDYSDYAMRQPCVPACPCLLEESNRIDDISLGSLEEVEITSYTSYHGALEFVEQLSRCNVPILEKVVLKQKTDSAPPPTKELCEKIRSMWQPNNIEVEYCVFSDRGFSSNLGLNLLALLLLAVGH</sequence>
<protein>
    <recommendedName>
        <fullName evidence="1">F-box/LRR-repeat protein 15/At3g58940/PEG3-like LRR domain-containing protein</fullName>
    </recommendedName>
</protein>
<dbReference type="PANTHER" id="PTHR34709:SF68">
    <property type="entry name" value="OS07G0550432 PROTEIN"/>
    <property type="match status" value="1"/>
</dbReference>
<dbReference type="Pfam" id="PF24758">
    <property type="entry name" value="LRR_At5g56370"/>
    <property type="match status" value="1"/>
</dbReference>
<dbReference type="Proteomes" id="UP001497457">
    <property type="component" value="Chromosome 22rd"/>
</dbReference>
<evidence type="ECO:0000259" key="1">
    <source>
        <dbReference type="Pfam" id="PF24758"/>
    </source>
</evidence>
<feature type="domain" description="F-box/LRR-repeat protein 15/At3g58940/PEG3-like LRR" evidence="1">
    <location>
        <begin position="102"/>
        <end position="257"/>
    </location>
</feature>
<name>A0ABC9AT93_9POAL</name>
<dbReference type="InterPro" id="IPR055411">
    <property type="entry name" value="LRR_FXL15/At3g58940/PEG3-like"/>
</dbReference>